<accession>A0AAJ0LV40</accession>
<gene>
    <name evidence="2" type="ORF">LTR09_002958</name>
</gene>
<dbReference type="AlphaFoldDB" id="A0AAJ0LV40"/>
<dbReference type="EMBL" id="JAWDJX010000006">
    <property type="protein sequence ID" value="KAK3056451.1"/>
    <property type="molecule type" value="Genomic_DNA"/>
</dbReference>
<keyword evidence="3" id="KW-1185">Reference proteome</keyword>
<reference evidence="2" key="1">
    <citation type="submission" date="2023-04" db="EMBL/GenBank/DDBJ databases">
        <title>Black Yeasts Isolated from many extreme environments.</title>
        <authorList>
            <person name="Coleine C."/>
            <person name="Stajich J.E."/>
            <person name="Selbmann L."/>
        </authorList>
    </citation>
    <scope>NUCLEOTIDE SEQUENCE</scope>
    <source>
        <strain evidence="2">CCFEE 5312</strain>
    </source>
</reference>
<organism evidence="2 3">
    <name type="scientific">Extremus antarcticus</name>
    <dbReference type="NCBI Taxonomy" id="702011"/>
    <lineage>
        <taxon>Eukaryota</taxon>
        <taxon>Fungi</taxon>
        <taxon>Dikarya</taxon>
        <taxon>Ascomycota</taxon>
        <taxon>Pezizomycotina</taxon>
        <taxon>Dothideomycetes</taxon>
        <taxon>Dothideomycetidae</taxon>
        <taxon>Mycosphaerellales</taxon>
        <taxon>Extremaceae</taxon>
        <taxon>Extremus</taxon>
    </lineage>
</organism>
<feature type="region of interest" description="Disordered" evidence="1">
    <location>
        <begin position="1"/>
        <end position="20"/>
    </location>
</feature>
<dbReference type="Proteomes" id="UP001271007">
    <property type="component" value="Unassembled WGS sequence"/>
</dbReference>
<name>A0AAJ0LV40_9PEZI</name>
<evidence type="ECO:0000313" key="3">
    <source>
        <dbReference type="Proteomes" id="UP001271007"/>
    </source>
</evidence>
<protein>
    <submittedName>
        <fullName evidence="2">Uncharacterized protein</fullName>
    </submittedName>
</protein>
<comment type="caution">
    <text evidence="2">The sequence shown here is derived from an EMBL/GenBank/DDBJ whole genome shotgun (WGS) entry which is preliminary data.</text>
</comment>
<feature type="compositionally biased region" description="Low complexity" evidence="1">
    <location>
        <begin position="1"/>
        <end position="17"/>
    </location>
</feature>
<evidence type="ECO:0000313" key="2">
    <source>
        <dbReference type="EMBL" id="KAK3056451.1"/>
    </source>
</evidence>
<proteinExistence type="predicted"/>
<sequence>MADNITTKTGNTTPTITSEQSQELKRMVLLQSAKYTVEEARNCTDLDEGRLFVKQAITFYEQAGGKATDEVVLAMMKHIMDKEKAGERMTVRELEELAVHVKPLSDAERDAWLEKTMGAALDNKVLALQEMEK</sequence>
<evidence type="ECO:0000256" key="1">
    <source>
        <dbReference type="SAM" id="MobiDB-lite"/>
    </source>
</evidence>